<dbReference type="InterPro" id="IPR036312">
    <property type="entry name" value="Bifun_inhib/LTP/seed_sf"/>
</dbReference>
<evidence type="ECO:0000256" key="2">
    <source>
        <dbReference type="ARBA" id="ARBA00022761"/>
    </source>
</evidence>
<feature type="domain" description="Bifunctional inhibitor/plant lipid transfer protein/seed storage helical" evidence="5">
    <location>
        <begin position="59"/>
        <end position="137"/>
    </location>
</feature>
<gene>
    <name evidence="6" type="ORF">PVL29_025612</name>
</gene>
<accession>A0AA39D6P1</accession>
<keyword evidence="4" id="KW-0732">Signal</keyword>
<dbReference type="GO" id="GO:0045735">
    <property type="term" value="F:nutrient reservoir activity"/>
    <property type="evidence" value="ECO:0007669"/>
    <property type="project" value="UniProtKB-KW"/>
</dbReference>
<dbReference type="Pfam" id="PF00234">
    <property type="entry name" value="Tryp_alpha_amyl"/>
    <property type="match status" value="1"/>
</dbReference>
<dbReference type="PANTHER" id="PTHR35496:SF4">
    <property type="entry name" value="2S SULFUR-RICH SEED STORAGE PROTEIN 2-LIKE"/>
    <property type="match status" value="1"/>
</dbReference>
<dbReference type="SUPFAM" id="SSF47699">
    <property type="entry name" value="Bifunctional inhibitor/lipid-transfer protein/seed storage 2S albumin"/>
    <property type="match status" value="1"/>
</dbReference>
<sequence length="140" mass="16103">MARLAVVAALFAALILITDAHRTIISATDEIIDDNSKQQKCRKQIKRLKLTHCEQYLIDRELLLLGHALLLNQEQEEEHLKPCCDQMEKLGTKCRCMGLEQIVEQLREQGEMQGEEVEDMEDCARHLPSDCDLEPHTCKF</sequence>
<evidence type="ECO:0000256" key="4">
    <source>
        <dbReference type="SAM" id="SignalP"/>
    </source>
</evidence>
<dbReference type="InterPro" id="IPR016140">
    <property type="entry name" value="Bifunc_inhib/LTP/seed_store"/>
</dbReference>
<keyword evidence="7" id="KW-1185">Reference proteome</keyword>
<dbReference type="Proteomes" id="UP001168098">
    <property type="component" value="Unassembled WGS sequence"/>
</dbReference>
<dbReference type="AlphaFoldDB" id="A0AA39D6P1"/>
<keyword evidence="3" id="KW-0708">Seed storage protein</keyword>
<name>A0AA39D6P1_VITRO</name>
<evidence type="ECO:0000256" key="1">
    <source>
        <dbReference type="ARBA" id="ARBA00008262"/>
    </source>
</evidence>
<dbReference type="PANTHER" id="PTHR35496">
    <property type="entry name" value="2S SEED STORAGE PROTEIN 1-RELATED"/>
    <property type="match status" value="1"/>
</dbReference>
<dbReference type="InterPro" id="IPR000617">
    <property type="entry name" value="Napin/2SS/CON"/>
</dbReference>
<organism evidence="6 7">
    <name type="scientific">Vitis rotundifolia</name>
    <name type="common">Muscadine grape</name>
    <dbReference type="NCBI Taxonomy" id="103349"/>
    <lineage>
        <taxon>Eukaryota</taxon>
        <taxon>Viridiplantae</taxon>
        <taxon>Streptophyta</taxon>
        <taxon>Embryophyta</taxon>
        <taxon>Tracheophyta</taxon>
        <taxon>Spermatophyta</taxon>
        <taxon>Magnoliopsida</taxon>
        <taxon>eudicotyledons</taxon>
        <taxon>Gunneridae</taxon>
        <taxon>Pentapetalae</taxon>
        <taxon>rosids</taxon>
        <taxon>Vitales</taxon>
        <taxon>Vitaceae</taxon>
        <taxon>Viteae</taxon>
        <taxon>Vitis</taxon>
    </lineage>
</organism>
<dbReference type="EMBL" id="JARBHA010000019">
    <property type="protein sequence ID" value="KAJ9672040.1"/>
    <property type="molecule type" value="Genomic_DNA"/>
</dbReference>
<evidence type="ECO:0000259" key="5">
    <source>
        <dbReference type="Pfam" id="PF00234"/>
    </source>
</evidence>
<comment type="caution">
    <text evidence="6">The sequence shown here is derived from an EMBL/GenBank/DDBJ whole genome shotgun (WGS) entry which is preliminary data.</text>
</comment>
<proteinExistence type="inferred from homology"/>
<reference evidence="6 7" key="1">
    <citation type="journal article" date="2023" name="BMC Biotechnol.">
        <title>Vitis rotundifolia cv Carlos genome sequencing.</title>
        <authorList>
            <person name="Huff M."/>
            <person name="Hulse-Kemp A."/>
            <person name="Scheffler B."/>
            <person name="Youngblood R."/>
            <person name="Simpson S."/>
            <person name="Babiker E."/>
            <person name="Staton M."/>
        </authorList>
    </citation>
    <scope>NUCLEOTIDE SEQUENCE [LARGE SCALE GENOMIC DNA]</scope>
    <source>
        <tissue evidence="6">Leaf</tissue>
    </source>
</reference>
<protein>
    <recommendedName>
        <fullName evidence="5">Bifunctional inhibitor/plant lipid transfer protein/seed storage helical domain-containing protein</fullName>
    </recommendedName>
</protein>
<evidence type="ECO:0000256" key="3">
    <source>
        <dbReference type="ARBA" id="ARBA00023129"/>
    </source>
</evidence>
<evidence type="ECO:0000313" key="7">
    <source>
        <dbReference type="Proteomes" id="UP001168098"/>
    </source>
</evidence>
<feature type="signal peptide" evidence="4">
    <location>
        <begin position="1"/>
        <end position="20"/>
    </location>
</feature>
<feature type="chain" id="PRO_5041272721" description="Bifunctional inhibitor/plant lipid transfer protein/seed storage helical domain-containing protein" evidence="4">
    <location>
        <begin position="21"/>
        <end position="140"/>
    </location>
</feature>
<dbReference type="Gene3D" id="1.10.110.10">
    <property type="entry name" value="Plant lipid-transfer and hydrophobic proteins"/>
    <property type="match status" value="1"/>
</dbReference>
<evidence type="ECO:0000313" key="6">
    <source>
        <dbReference type="EMBL" id="KAJ9672040.1"/>
    </source>
</evidence>
<keyword evidence="2" id="KW-0758">Storage protein</keyword>
<comment type="similarity">
    <text evidence="1">Belongs to the 2S seed storage albumins family.</text>
</comment>